<reference evidence="4" key="1">
    <citation type="submission" date="2021-07" db="EMBL/GenBank/DDBJ databases">
        <authorList>
            <person name="Branca A.L. A."/>
        </authorList>
    </citation>
    <scope>NUCLEOTIDE SEQUENCE</scope>
</reference>
<dbReference type="InterPro" id="IPR007065">
    <property type="entry name" value="HPP"/>
</dbReference>
<dbReference type="AlphaFoldDB" id="A0A9W4JB60"/>
<feature type="transmembrane region" description="Helical" evidence="2">
    <location>
        <begin position="70"/>
        <end position="90"/>
    </location>
</feature>
<accession>A0A9W4JB60</accession>
<feature type="transmembrane region" description="Helical" evidence="2">
    <location>
        <begin position="160"/>
        <end position="179"/>
    </location>
</feature>
<feature type="compositionally biased region" description="Basic and acidic residues" evidence="1">
    <location>
        <begin position="1"/>
        <end position="18"/>
    </location>
</feature>
<dbReference type="Proteomes" id="UP001152592">
    <property type="component" value="Unassembled WGS sequence"/>
</dbReference>
<name>A0A9W4JB60_9EURO</name>
<protein>
    <recommendedName>
        <fullName evidence="3">HPP transmembrane region domain-containing protein</fullName>
    </recommendedName>
</protein>
<proteinExistence type="predicted"/>
<gene>
    <name evidence="4" type="ORF">PSALAMII_LOCUS6497</name>
</gene>
<keyword evidence="2" id="KW-0812">Transmembrane</keyword>
<dbReference type="PANTHER" id="PTHR33741:SF5">
    <property type="entry name" value="TRANSMEMBRANE PROTEIN DDB_G0269096-RELATED"/>
    <property type="match status" value="1"/>
</dbReference>
<keyword evidence="2" id="KW-1133">Transmembrane helix</keyword>
<dbReference type="InterPro" id="IPR058581">
    <property type="entry name" value="TM_HPP"/>
</dbReference>
<feature type="transmembrane region" description="Helical" evidence="2">
    <location>
        <begin position="102"/>
        <end position="124"/>
    </location>
</feature>
<evidence type="ECO:0000259" key="3">
    <source>
        <dbReference type="Pfam" id="PF04982"/>
    </source>
</evidence>
<feature type="transmembrane region" description="Helical" evidence="2">
    <location>
        <begin position="130"/>
        <end position="148"/>
    </location>
</feature>
<dbReference type="OrthoDB" id="265955at2759"/>
<feature type="domain" description="HPP transmembrane region" evidence="3">
    <location>
        <begin position="68"/>
        <end position="229"/>
    </location>
</feature>
<dbReference type="PANTHER" id="PTHR33741">
    <property type="entry name" value="TRANSMEMBRANE PROTEIN DDB_G0269096-RELATED"/>
    <property type="match status" value="1"/>
</dbReference>
<comment type="caution">
    <text evidence="4">The sequence shown here is derived from an EMBL/GenBank/DDBJ whole genome shotgun (WGS) entry which is preliminary data.</text>
</comment>
<sequence length="295" mass="31854">MFLDRAESSSEHTPDGRLNEMALSQPSTWHVDIDYYLDRIVPKPRWHLVPKPIAHMLGHRDSPPKPLGNVLIACWSLVGAFCGVALVASVSKRVPSFEERDAPAIVGSFGAAAVILFCAIDSPFAQPRNALLSQMIACGIGVGIAKLFALNPAAEAWTELGGALACALTTAVMLLTNTVHPPAGATALLAVTNAQTAALGWFLFPIMLLGVVLMLAAAVVVNNVQRRYPLYWWTATPLAVSRGDLEKKGSTPSHYEDSLDVPRRLVIERGDVLVPDGVFLSAEERDILEKICERI</sequence>
<evidence type="ECO:0000313" key="4">
    <source>
        <dbReference type="EMBL" id="CAG8388835.1"/>
    </source>
</evidence>
<organism evidence="4 5">
    <name type="scientific">Penicillium salamii</name>
    <dbReference type="NCBI Taxonomy" id="1612424"/>
    <lineage>
        <taxon>Eukaryota</taxon>
        <taxon>Fungi</taxon>
        <taxon>Dikarya</taxon>
        <taxon>Ascomycota</taxon>
        <taxon>Pezizomycotina</taxon>
        <taxon>Eurotiomycetes</taxon>
        <taxon>Eurotiomycetidae</taxon>
        <taxon>Eurotiales</taxon>
        <taxon>Aspergillaceae</taxon>
        <taxon>Penicillium</taxon>
    </lineage>
</organism>
<feature type="region of interest" description="Disordered" evidence="1">
    <location>
        <begin position="1"/>
        <end position="21"/>
    </location>
</feature>
<dbReference type="Pfam" id="PF04982">
    <property type="entry name" value="TM_HPP"/>
    <property type="match status" value="1"/>
</dbReference>
<evidence type="ECO:0000313" key="5">
    <source>
        <dbReference type="Proteomes" id="UP001152592"/>
    </source>
</evidence>
<dbReference type="EMBL" id="CAJVPD010000242">
    <property type="protein sequence ID" value="CAG8388835.1"/>
    <property type="molecule type" value="Genomic_DNA"/>
</dbReference>
<evidence type="ECO:0000256" key="1">
    <source>
        <dbReference type="SAM" id="MobiDB-lite"/>
    </source>
</evidence>
<feature type="transmembrane region" description="Helical" evidence="2">
    <location>
        <begin position="199"/>
        <end position="221"/>
    </location>
</feature>
<keyword evidence="2" id="KW-0472">Membrane</keyword>
<evidence type="ECO:0000256" key="2">
    <source>
        <dbReference type="SAM" id="Phobius"/>
    </source>
</evidence>